<dbReference type="Gene3D" id="3.40.50.620">
    <property type="entry name" value="HUPs"/>
    <property type="match status" value="1"/>
</dbReference>
<feature type="region of interest" description="Disordered" evidence="21">
    <location>
        <begin position="767"/>
        <end position="800"/>
    </location>
</feature>
<evidence type="ECO:0000256" key="21">
    <source>
        <dbReference type="SAM" id="MobiDB-lite"/>
    </source>
</evidence>
<dbReference type="CDD" id="cd09286">
    <property type="entry name" value="NMNAT_Eukarya"/>
    <property type="match status" value="1"/>
</dbReference>
<dbReference type="GO" id="GO:0009435">
    <property type="term" value="P:NAD+ biosynthetic process"/>
    <property type="evidence" value="ECO:0007669"/>
    <property type="project" value="UniProtKB-UniPathway"/>
</dbReference>
<evidence type="ECO:0000256" key="11">
    <source>
        <dbReference type="ARBA" id="ARBA00022695"/>
    </source>
</evidence>
<keyword evidence="11 23" id="KW-0548">Nucleotidyltransferase</keyword>
<evidence type="ECO:0000256" key="15">
    <source>
        <dbReference type="ARBA" id="ARBA00023128"/>
    </source>
</evidence>
<dbReference type="Pfam" id="PF01467">
    <property type="entry name" value="CTP_transf_like"/>
    <property type="match status" value="1"/>
</dbReference>
<evidence type="ECO:0000256" key="20">
    <source>
        <dbReference type="ARBA" id="ARBA00093425"/>
    </source>
</evidence>
<dbReference type="EMBL" id="CAJNRD030001117">
    <property type="protein sequence ID" value="CAG5077614.1"/>
    <property type="molecule type" value="Genomic_DNA"/>
</dbReference>
<gene>
    <name evidence="23" type="ORF">HICCMSTLAB_LOCUS2513</name>
</gene>
<dbReference type="PANTHER" id="PTHR12039">
    <property type="entry name" value="NICOTINAMIDE MONONUCLEOTIDE ADENYLYLTRANSFERASE"/>
    <property type="match status" value="1"/>
</dbReference>
<dbReference type="InterPro" id="IPR051182">
    <property type="entry name" value="Euk_NMN_adenylyltrnsfrase"/>
</dbReference>
<evidence type="ECO:0000256" key="10">
    <source>
        <dbReference type="ARBA" id="ARBA00022679"/>
    </source>
</evidence>
<evidence type="ECO:0000256" key="18">
    <source>
        <dbReference type="ARBA" id="ARBA00075132"/>
    </source>
</evidence>
<dbReference type="InterPro" id="IPR005248">
    <property type="entry name" value="NadD/NMNAT"/>
</dbReference>
<evidence type="ECO:0000313" key="23">
    <source>
        <dbReference type="EMBL" id="CAG5077614.1"/>
    </source>
</evidence>
<dbReference type="GO" id="GO:0000309">
    <property type="term" value="F:nicotinamide-nucleotide adenylyltransferase activity"/>
    <property type="evidence" value="ECO:0007669"/>
    <property type="project" value="UniProtKB-EC"/>
</dbReference>
<dbReference type="GO" id="GO:0005524">
    <property type="term" value="F:ATP binding"/>
    <property type="evidence" value="ECO:0007669"/>
    <property type="project" value="UniProtKB-KW"/>
</dbReference>
<evidence type="ECO:0000256" key="14">
    <source>
        <dbReference type="ARBA" id="ARBA00023027"/>
    </source>
</evidence>
<keyword evidence="10" id="KW-0808">Transferase</keyword>
<comment type="pathway">
    <text evidence="3">Cofactor biosynthesis; NAD(+) biosynthesis; NAD(+) from nicotinamide D-ribonucleotide: step 1/1.</text>
</comment>
<dbReference type="Proteomes" id="UP000786811">
    <property type="component" value="Unassembled WGS sequence"/>
</dbReference>
<comment type="similarity">
    <text evidence="5">Belongs to the eukaryotic NMN adenylyltransferase family.</text>
</comment>
<keyword evidence="9" id="KW-0662">Pyridine nucleotide biosynthesis</keyword>
<comment type="pathway">
    <text evidence="4">Cofactor biosynthesis; NAD(+) biosynthesis; deamido-NAD(+) from nicotinate D-ribonucleotide: step 1/1.</text>
</comment>
<dbReference type="SUPFAM" id="SSF52374">
    <property type="entry name" value="Nucleotidylyl transferase"/>
    <property type="match status" value="1"/>
</dbReference>
<dbReference type="InterPro" id="IPR004821">
    <property type="entry name" value="Cyt_trans-like"/>
</dbReference>
<comment type="subcellular location">
    <subcellularLocation>
        <location evidence="2">Mitochondrion</location>
    </subcellularLocation>
</comment>
<keyword evidence="13" id="KW-0067">ATP-binding</keyword>
<protein>
    <recommendedName>
        <fullName evidence="17">Nicotinamide/nicotinic acid mononucleotide adenylyltransferase 3</fullName>
        <ecNumber evidence="8">2.7.7.1</ecNumber>
        <ecNumber evidence="7">2.7.7.18</ecNumber>
    </recommendedName>
    <alternativeName>
        <fullName evidence="18">Nicotinamide-nucleotide adenylyltransferase 3</fullName>
    </alternativeName>
    <alternativeName>
        <fullName evidence="19">Nicotinate-nucleotide adenylyltransferase 3</fullName>
    </alternativeName>
</protein>
<dbReference type="InterPro" id="IPR014729">
    <property type="entry name" value="Rossmann-like_a/b/a_fold"/>
</dbReference>
<accession>A0A8J2H5Z7</accession>
<organism evidence="23 24">
    <name type="scientific">Cotesia congregata</name>
    <name type="common">Parasitoid wasp</name>
    <name type="synonym">Apanteles congregatus</name>
    <dbReference type="NCBI Taxonomy" id="51543"/>
    <lineage>
        <taxon>Eukaryota</taxon>
        <taxon>Metazoa</taxon>
        <taxon>Ecdysozoa</taxon>
        <taxon>Arthropoda</taxon>
        <taxon>Hexapoda</taxon>
        <taxon>Insecta</taxon>
        <taxon>Pterygota</taxon>
        <taxon>Neoptera</taxon>
        <taxon>Endopterygota</taxon>
        <taxon>Hymenoptera</taxon>
        <taxon>Apocrita</taxon>
        <taxon>Ichneumonoidea</taxon>
        <taxon>Braconidae</taxon>
        <taxon>Microgastrinae</taxon>
        <taxon>Cotesia</taxon>
    </lineage>
</organism>
<evidence type="ECO:0000256" key="17">
    <source>
        <dbReference type="ARBA" id="ARBA00074013"/>
    </source>
</evidence>
<reference evidence="23" key="1">
    <citation type="submission" date="2021-04" db="EMBL/GenBank/DDBJ databases">
        <authorList>
            <person name="Chebbi M.A.C M."/>
        </authorList>
    </citation>
    <scope>NUCLEOTIDE SEQUENCE</scope>
</reference>
<dbReference type="PANTHER" id="PTHR12039:SF0">
    <property type="entry name" value="NICOTINAMIDE-NUCLEOTIDE ADENYLYLTRANSFERASE"/>
    <property type="match status" value="1"/>
</dbReference>
<comment type="subunit">
    <text evidence="6">Homotetramer.</text>
</comment>
<dbReference type="AlphaFoldDB" id="A0A8J2H5Z7"/>
<evidence type="ECO:0000256" key="7">
    <source>
        <dbReference type="ARBA" id="ARBA00012389"/>
    </source>
</evidence>
<keyword evidence="15" id="KW-0496">Mitochondrion</keyword>
<dbReference type="GO" id="GO:0005759">
    <property type="term" value="C:mitochondrial matrix"/>
    <property type="evidence" value="ECO:0007669"/>
    <property type="project" value="UniProtKB-ARBA"/>
</dbReference>
<evidence type="ECO:0000256" key="4">
    <source>
        <dbReference type="ARBA" id="ARBA00005019"/>
    </source>
</evidence>
<dbReference type="NCBIfam" id="TIGR00482">
    <property type="entry name" value="nicotinate (nicotinamide) nucleotide adenylyltransferase"/>
    <property type="match status" value="1"/>
</dbReference>
<comment type="cofactor">
    <cofactor evidence="1">
        <name>Mg(2+)</name>
        <dbReference type="ChEBI" id="CHEBI:18420"/>
    </cofactor>
</comment>
<keyword evidence="24" id="KW-1185">Reference proteome</keyword>
<dbReference type="FunFam" id="3.40.50.620:FF:000221">
    <property type="entry name" value="Nicotinamide/nicotinic acid mononucleotide adenylyltransferase 3"/>
    <property type="match status" value="1"/>
</dbReference>
<dbReference type="EC" id="2.7.7.18" evidence="7"/>
<comment type="function">
    <text evidence="20">Catalyzes the formation of NAD(+) from nicotinamide mononucleotide (NMN) and ATP. Can also use the deamidated form; nicotinic acid mononucleotide (NaMN) as substrate with the same efficiency. Can use triazofurin monophosphate (TrMP) as substrate. Can also use GTP and ITP as nucleotide donors. Also catalyzes the reverse reaction, i.e. the pyrophosphorolytic cleavage of NAD(+). For the pyrophosphorolytic activity, can use NAD(+), NADH, NaAD, nicotinic acid adenine dinucleotide phosphate (NHD), nicotinamide guanine dinucleotide (NGD) as substrates. Fails to cleave phosphorylated dinucleotides NADP(+), NADPH and NaADP(+). Protects against axonal degeneration following injury. May be involved in the maintenance of axonal integrity. Also functions as a stress-response chaperone protein that prevents toxic aggregation of proteins; this function may be independent of its NAD(+) synthesis activity.</text>
</comment>
<sequence>MTPTRVILMSCGSYNPPTNMHLRMFEIARDHLHRMGTHMVVGGVMSPVHDSYAKKDLVVAEHRCAMLKLALQNNEWIRVSTWETRQNCWTRTRASLKHHQNLLNSVLQNSDGSIGNHIDIQDLEWIPENILNGQDRTPIQIKLLCGADLLESFGKPGLWADQDIDAIVGEHGLVVITREGSNPNKFIYDSDLLSKYMHNIHIVTEWINNEVSSTKIRRALKRGESIKYLTQDAVIDYIYNWGLYDVVTSTTKLILTTTESNNYLHIDDKYKGAFLTPSPSDVTMESPSPVEIISIDLTESVIKKNIINSPVKRSTAVNSDDNECMREKFINIITENSNNKNTAKPLYPGLAKQIIATETGESQIFWEVGLNDTSTSVTNLIYDTESDIRKIETDCPTEQLENEIKNEQEYLESEQTDDPCIINETVEPDDNNDNNDDEINSQDEEQFKLVDSMENNDDQSVLTDIMELREVLSSPSIPEIQEKNEAQYLDLDIDDTDKKIDEIPVFKSSIESSSRENINNKCLQSMVSLRKRSKSSKNLSEQVVPMIDDESESSSTSENTSEEIKKKDTCNFLKQETRKAFQGSLESIVRKPQALSKKSKSFEYIKADLLPKELNLVEIGDINLLEKSGTSKSETFATINSVKTIFNTQTEEYCSVCFSKDQSSGKNLYTVHSTNSSPVDPDSTECEICSSCNLQGVESLPEEPQCELCEICGDVAMELDGIASGRPELEEIIDPRLPNQSTSLNITQQVTKKSKANKLDKKIFEIADEETDEANDEQDAIGKEERPPSTSIEEYSDDSTLDDVEFEIENCGLEMDVSQPQDAAQSIEPVSEEEKSEEIKATDDQFNESKRINRGSSLINRSVPKPNSKKRYSSVDNLQGSKTLNLTSREPRIVKKDRIVAGSVDNIRIARVNKSPHKLRMSADDVGQAIKEAEDSPQQLTRQSSEKSRVGTDTVKFIIGKHGLKIVSDRETAL</sequence>
<evidence type="ECO:0000313" key="24">
    <source>
        <dbReference type="Proteomes" id="UP000786811"/>
    </source>
</evidence>
<feature type="region of interest" description="Disordered" evidence="21">
    <location>
        <begin position="818"/>
        <end position="875"/>
    </location>
</feature>
<evidence type="ECO:0000256" key="16">
    <source>
        <dbReference type="ARBA" id="ARBA00048721"/>
    </source>
</evidence>
<name>A0A8J2H5Z7_COTCN</name>
<evidence type="ECO:0000256" key="13">
    <source>
        <dbReference type="ARBA" id="ARBA00022840"/>
    </source>
</evidence>
<proteinExistence type="inferred from homology"/>
<keyword evidence="12" id="KW-0547">Nucleotide-binding</keyword>
<evidence type="ECO:0000256" key="5">
    <source>
        <dbReference type="ARBA" id="ARBA00007064"/>
    </source>
</evidence>
<comment type="caution">
    <text evidence="23">The sequence shown here is derived from an EMBL/GenBank/DDBJ whole genome shotgun (WGS) entry which is preliminary data.</text>
</comment>
<feature type="compositionally biased region" description="Acidic residues" evidence="21">
    <location>
        <begin position="767"/>
        <end position="779"/>
    </location>
</feature>
<evidence type="ECO:0000256" key="8">
    <source>
        <dbReference type="ARBA" id="ARBA00012390"/>
    </source>
</evidence>
<evidence type="ECO:0000256" key="2">
    <source>
        <dbReference type="ARBA" id="ARBA00004173"/>
    </source>
</evidence>
<feature type="compositionally biased region" description="Basic and acidic residues" evidence="21">
    <location>
        <begin position="837"/>
        <end position="851"/>
    </location>
</feature>
<evidence type="ECO:0000256" key="9">
    <source>
        <dbReference type="ARBA" id="ARBA00022642"/>
    </source>
</evidence>
<evidence type="ECO:0000256" key="6">
    <source>
        <dbReference type="ARBA" id="ARBA00011881"/>
    </source>
</evidence>
<evidence type="ECO:0000259" key="22">
    <source>
        <dbReference type="Pfam" id="PF01467"/>
    </source>
</evidence>
<evidence type="ECO:0000256" key="19">
    <source>
        <dbReference type="ARBA" id="ARBA00079369"/>
    </source>
</evidence>
<evidence type="ECO:0000256" key="3">
    <source>
        <dbReference type="ARBA" id="ARBA00004658"/>
    </source>
</evidence>
<evidence type="ECO:0000256" key="1">
    <source>
        <dbReference type="ARBA" id="ARBA00001946"/>
    </source>
</evidence>
<dbReference type="EC" id="2.7.7.1" evidence="8"/>
<evidence type="ECO:0000256" key="12">
    <source>
        <dbReference type="ARBA" id="ARBA00022741"/>
    </source>
</evidence>
<dbReference type="GO" id="GO:0004515">
    <property type="term" value="F:nicotinate-nucleotide adenylyltransferase activity"/>
    <property type="evidence" value="ECO:0007669"/>
    <property type="project" value="UniProtKB-EC"/>
</dbReference>
<dbReference type="OrthoDB" id="422187at2759"/>
<feature type="domain" description="Cytidyltransferase-like" evidence="22">
    <location>
        <begin position="11"/>
        <end position="218"/>
    </location>
</feature>
<comment type="catalytic activity">
    <reaction evidence="16">
        <text>nicotinate beta-D-ribonucleotide + ATP + H(+) = deamido-NAD(+) + diphosphate</text>
        <dbReference type="Rhea" id="RHEA:22860"/>
        <dbReference type="ChEBI" id="CHEBI:15378"/>
        <dbReference type="ChEBI" id="CHEBI:30616"/>
        <dbReference type="ChEBI" id="CHEBI:33019"/>
        <dbReference type="ChEBI" id="CHEBI:57502"/>
        <dbReference type="ChEBI" id="CHEBI:58437"/>
        <dbReference type="EC" id="2.7.7.18"/>
    </reaction>
</comment>
<keyword evidence="14" id="KW-0520">NAD</keyword>
<dbReference type="InterPro" id="IPR045094">
    <property type="entry name" value="NMNAT_euk"/>
</dbReference>
<dbReference type="UniPathway" id="UPA00253">
    <property type="reaction ID" value="UER00332"/>
</dbReference>
<feature type="region of interest" description="Disordered" evidence="21">
    <location>
        <begin position="533"/>
        <end position="567"/>
    </location>
</feature>